<dbReference type="GO" id="GO:0005829">
    <property type="term" value="C:cytosol"/>
    <property type="evidence" value="ECO:0007669"/>
    <property type="project" value="TreeGrafter"/>
</dbReference>
<evidence type="ECO:0000256" key="6">
    <source>
        <dbReference type="ARBA" id="ARBA00055169"/>
    </source>
</evidence>
<dbReference type="InterPro" id="IPR036873">
    <property type="entry name" value="Rhodanese-like_dom_sf"/>
</dbReference>
<reference evidence="14 15" key="1">
    <citation type="submission" date="2013-02" db="EMBL/GenBank/DDBJ databases">
        <title>A novel strain isolated from Lonar lake, Maharashtra, India.</title>
        <authorList>
            <person name="Singh A."/>
        </authorList>
    </citation>
    <scope>NUCLEOTIDE SEQUENCE [LARGE SCALE GENOMIC DNA]</scope>
    <source>
        <strain evidence="14 15">AK24</strain>
    </source>
</reference>
<comment type="similarity">
    <text evidence="1">Belongs to the HesA/MoeB/ThiF family.</text>
</comment>
<evidence type="ECO:0000259" key="13">
    <source>
        <dbReference type="PROSITE" id="PS50206"/>
    </source>
</evidence>
<dbReference type="InterPro" id="IPR001763">
    <property type="entry name" value="Rhodanese-like_dom"/>
</dbReference>
<keyword evidence="4" id="KW-0067">ATP-binding</keyword>
<dbReference type="SMART" id="SM00450">
    <property type="entry name" value="RHOD"/>
    <property type="match status" value="1"/>
</dbReference>
<dbReference type="OrthoDB" id="9804286at2"/>
<evidence type="ECO:0000313" key="14">
    <source>
        <dbReference type="EMBL" id="EON78158.1"/>
    </source>
</evidence>
<name>R7ZVX0_9BACT</name>
<dbReference type="InterPro" id="IPR035985">
    <property type="entry name" value="Ubiquitin-activating_enz"/>
</dbReference>
<dbReference type="CDD" id="cd00158">
    <property type="entry name" value="RHOD"/>
    <property type="match status" value="1"/>
</dbReference>
<feature type="domain" description="Rhodanese" evidence="13">
    <location>
        <begin position="273"/>
        <end position="362"/>
    </location>
</feature>
<evidence type="ECO:0000313" key="15">
    <source>
        <dbReference type="Proteomes" id="UP000013909"/>
    </source>
</evidence>
<evidence type="ECO:0000256" key="1">
    <source>
        <dbReference type="ARBA" id="ARBA00009919"/>
    </source>
</evidence>
<dbReference type="CDD" id="cd00757">
    <property type="entry name" value="ThiF_MoeB_HesA_family"/>
    <property type="match status" value="1"/>
</dbReference>
<dbReference type="PATRIC" id="fig|1288963.3.peg.1351"/>
<keyword evidence="15" id="KW-1185">Reference proteome</keyword>
<dbReference type="GO" id="GO:0004792">
    <property type="term" value="F:thiosulfate-cyanide sulfurtransferase activity"/>
    <property type="evidence" value="ECO:0007669"/>
    <property type="project" value="TreeGrafter"/>
</dbReference>
<accession>R7ZVX0</accession>
<dbReference type="Pfam" id="PF00581">
    <property type="entry name" value="Rhodanese"/>
    <property type="match status" value="1"/>
</dbReference>
<dbReference type="PANTHER" id="PTHR10953">
    <property type="entry name" value="UBIQUITIN-ACTIVATING ENZYME E1"/>
    <property type="match status" value="1"/>
</dbReference>
<dbReference type="GO" id="GO:0008146">
    <property type="term" value="F:sulfotransferase activity"/>
    <property type="evidence" value="ECO:0007669"/>
    <property type="project" value="TreeGrafter"/>
</dbReference>
<evidence type="ECO:0000256" key="9">
    <source>
        <dbReference type="ARBA" id="ARBA00073635"/>
    </source>
</evidence>
<evidence type="ECO:0000256" key="2">
    <source>
        <dbReference type="ARBA" id="ARBA00022679"/>
    </source>
</evidence>
<organism evidence="14 15">
    <name type="scientific">Lunatimonas lonarensis</name>
    <dbReference type="NCBI Taxonomy" id="1232681"/>
    <lineage>
        <taxon>Bacteria</taxon>
        <taxon>Pseudomonadati</taxon>
        <taxon>Bacteroidota</taxon>
        <taxon>Cytophagia</taxon>
        <taxon>Cytophagales</taxon>
        <taxon>Cyclobacteriaceae</taxon>
    </lineage>
</organism>
<gene>
    <name evidence="14" type="ORF">ADIS_1355</name>
</gene>
<dbReference type="PANTHER" id="PTHR10953:SF102">
    <property type="entry name" value="ADENYLYLTRANSFERASE AND SULFURTRANSFERASE MOCS3"/>
    <property type="match status" value="1"/>
</dbReference>
<comment type="function">
    <text evidence="6">Catalyzes the adenylation by ATP of the carboxyl group of the C-terminal glycine of sulfur carrier protein MoaD.</text>
</comment>
<dbReference type="EMBL" id="AQHR01000041">
    <property type="protein sequence ID" value="EON78158.1"/>
    <property type="molecule type" value="Genomic_DNA"/>
</dbReference>
<keyword evidence="3" id="KW-0547">Nucleotide-binding</keyword>
<evidence type="ECO:0000256" key="8">
    <source>
        <dbReference type="ARBA" id="ARBA00066884"/>
    </source>
</evidence>
<dbReference type="Pfam" id="PF00899">
    <property type="entry name" value="ThiF"/>
    <property type="match status" value="1"/>
</dbReference>
<dbReference type="SUPFAM" id="SSF69572">
    <property type="entry name" value="Activating enzymes of the ubiquitin-like proteins"/>
    <property type="match status" value="1"/>
</dbReference>
<evidence type="ECO:0000256" key="7">
    <source>
        <dbReference type="ARBA" id="ARBA00063809"/>
    </source>
</evidence>
<dbReference type="InterPro" id="IPR045886">
    <property type="entry name" value="ThiF/MoeB/HesA"/>
</dbReference>
<dbReference type="GO" id="GO:0008641">
    <property type="term" value="F:ubiquitin-like modifier activating enzyme activity"/>
    <property type="evidence" value="ECO:0007669"/>
    <property type="project" value="InterPro"/>
</dbReference>
<dbReference type="Gene3D" id="3.40.50.720">
    <property type="entry name" value="NAD(P)-binding Rossmann-like Domain"/>
    <property type="match status" value="1"/>
</dbReference>
<dbReference type="GO" id="GO:0061605">
    <property type="term" value="F:molybdopterin-synthase adenylyltransferase activity"/>
    <property type="evidence" value="ECO:0007669"/>
    <property type="project" value="UniProtKB-EC"/>
</dbReference>
<evidence type="ECO:0000256" key="11">
    <source>
        <dbReference type="ARBA" id="ARBA00075328"/>
    </source>
</evidence>
<dbReference type="InterPro" id="IPR000594">
    <property type="entry name" value="ThiF_NAD_FAD-bd"/>
</dbReference>
<dbReference type="Proteomes" id="UP000013909">
    <property type="component" value="Unassembled WGS sequence"/>
</dbReference>
<dbReference type="RefSeq" id="WP_010853499.1">
    <property type="nucleotide sequence ID" value="NZ_AQHR01000041.1"/>
</dbReference>
<comment type="caution">
    <text evidence="14">The sequence shown here is derived from an EMBL/GenBank/DDBJ whole genome shotgun (WGS) entry which is preliminary data.</text>
</comment>
<dbReference type="EC" id="2.7.7.80" evidence="8"/>
<dbReference type="FunFam" id="3.40.50.720:FF:000033">
    <property type="entry name" value="Adenylyltransferase and sulfurtransferase MOCS3"/>
    <property type="match status" value="1"/>
</dbReference>
<evidence type="ECO:0000256" key="5">
    <source>
        <dbReference type="ARBA" id="ARBA00052218"/>
    </source>
</evidence>
<dbReference type="Gene3D" id="3.40.250.10">
    <property type="entry name" value="Rhodanese-like domain"/>
    <property type="match status" value="1"/>
</dbReference>
<comment type="catalytic activity">
    <reaction evidence="5">
        <text>[molybdopterin-synthase sulfur-carrier protein]-C-terminal Gly-Gly + ATP + H(+) = [molybdopterin-synthase sulfur-carrier protein]-C-terminal Gly-Gly-AMP + diphosphate</text>
        <dbReference type="Rhea" id="RHEA:43616"/>
        <dbReference type="Rhea" id="RHEA-COMP:12159"/>
        <dbReference type="Rhea" id="RHEA-COMP:12202"/>
        <dbReference type="ChEBI" id="CHEBI:15378"/>
        <dbReference type="ChEBI" id="CHEBI:30616"/>
        <dbReference type="ChEBI" id="CHEBI:33019"/>
        <dbReference type="ChEBI" id="CHEBI:90618"/>
        <dbReference type="ChEBI" id="CHEBI:90778"/>
        <dbReference type="EC" id="2.7.7.80"/>
    </reaction>
</comment>
<evidence type="ECO:0000256" key="12">
    <source>
        <dbReference type="ARBA" id="ARBA00078531"/>
    </source>
</evidence>
<proteinExistence type="inferred from homology"/>
<dbReference type="AlphaFoldDB" id="R7ZVX0"/>
<keyword evidence="14" id="KW-0548">Nucleotidyltransferase</keyword>
<keyword evidence="2 14" id="KW-0808">Transferase</keyword>
<dbReference type="PROSITE" id="PS50206">
    <property type="entry name" value="RHODANESE_3"/>
    <property type="match status" value="1"/>
</dbReference>
<evidence type="ECO:0000256" key="3">
    <source>
        <dbReference type="ARBA" id="ARBA00022741"/>
    </source>
</evidence>
<dbReference type="GO" id="GO:0005524">
    <property type="term" value="F:ATP binding"/>
    <property type="evidence" value="ECO:0007669"/>
    <property type="project" value="UniProtKB-KW"/>
</dbReference>
<evidence type="ECO:0000256" key="4">
    <source>
        <dbReference type="ARBA" id="ARBA00022840"/>
    </source>
</evidence>
<protein>
    <recommendedName>
        <fullName evidence="9">Molybdopterin-synthase adenylyltransferase</fullName>
        <ecNumber evidence="8">2.7.7.80</ecNumber>
    </recommendedName>
    <alternativeName>
        <fullName evidence="12">MoaD protein adenylase</fullName>
    </alternativeName>
    <alternativeName>
        <fullName evidence="10">Molybdopterin-converting factor subunit 1 adenylase</fullName>
    </alternativeName>
    <alternativeName>
        <fullName evidence="11">Sulfur carrier protein MoaD adenylyltransferase</fullName>
    </alternativeName>
</protein>
<sequence>MVEKDTRYIRQEQIRGFGREGQQRLAKASVLVVGAGGLGVPVIQYLTAMGIGSLGIADGDRVEITNLHRQVIYQPNQVGQLKVEVCKQWVKAQNPSIIVRTFAEFLTVSNALSVIESYDLIIDATDNFEARYLINDACVIAGKPFVYGALQGFEGHVSVFNFQSGPTYRCLYPTPPNAGQLPDCNQAGVLGIVPGIIGSFQALEAVKVITGFGQSLSGSLLVIDLQDHSNYKLKIKENPANRQLKELQDSYGLQSCQLEGEISPDLLASWILSEKEFVLIDVREVHEFQHEHLEKAANWPLSKIDSSSMPYDLEKPWVLMCQVGSRSKKALDILKRRFPNLEIRHLHGGLAEWRHEMGDLYVAE</sequence>
<evidence type="ECO:0000256" key="10">
    <source>
        <dbReference type="ARBA" id="ARBA00075110"/>
    </source>
</evidence>
<comment type="subunit">
    <text evidence="7">Homodimer. Forms a stable heterotetrameric complex of 2 MoeB and 2 MoaD during adenylation of MoaD.</text>
</comment>
<dbReference type="STRING" id="1232681.ADIS_1355"/>